<feature type="domain" description="MurNAc-LAA" evidence="1">
    <location>
        <begin position="64"/>
        <end position="167"/>
    </location>
</feature>
<dbReference type="Pfam" id="PF01520">
    <property type="entry name" value="Amidase_3"/>
    <property type="match status" value="1"/>
</dbReference>
<dbReference type="SMART" id="SM00646">
    <property type="entry name" value="Ami_3"/>
    <property type="match status" value="1"/>
</dbReference>
<keyword evidence="2" id="KW-0378">Hydrolase</keyword>
<dbReference type="GO" id="GO:0008745">
    <property type="term" value="F:N-acetylmuramoyl-L-alanine amidase activity"/>
    <property type="evidence" value="ECO:0007669"/>
    <property type="project" value="UniProtKB-EC"/>
</dbReference>
<evidence type="ECO:0000313" key="3">
    <source>
        <dbReference type="Proteomes" id="UP001212499"/>
    </source>
</evidence>
<dbReference type="Pfam" id="PF01471">
    <property type="entry name" value="PG_binding_1"/>
    <property type="match status" value="2"/>
</dbReference>
<dbReference type="EC" id="3.5.1.28" evidence="2"/>
<protein>
    <submittedName>
        <fullName evidence="2">N-acetylmuramoyl-L-alanine amidase</fullName>
        <ecNumber evidence="2">3.5.1.28</ecNumber>
    </submittedName>
</protein>
<dbReference type="InterPro" id="IPR051922">
    <property type="entry name" value="Bact_Sporulation_Assoc"/>
</dbReference>
<sequence>MKFGIDIGHNSPPDTGAVGIKSEDVLNTDVGNRVISKLRALGHEVIVCKPDRSTSVSNSLFQRINTANTNKVGVFVSIHFNAFNGRANGTEVFATSDAGRKIAQPVLNEIVKLGFFNRGVKSGSHLYVLKNTRMPAILIECCFIDSPRDMNIFESEATANAIVKGLTGELPSTPVNPVPDEELNIDTTVIRLQRTLNQLQITDSNGRPLVEDNIMGQATSSATVNFQNIVGLSPTGVADTSTWNAINLILAKRIVRPNHAGGEVVRYLQHRVGAGVDGIYGPQTRTAIRAYQRQNGLLTDGIVGQMTWQKLIG</sequence>
<evidence type="ECO:0000313" key="2">
    <source>
        <dbReference type="EMBL" id="MDB9541210.1"/>
    </source>
</evidence>
<dbReference type="Gene3D" id="1.10.101.10">
    <property type="entry name" value="PGBD-like superfamily/PGBD"/>
    <property type="match status" value="2"/>
</dbReference>
<reference evidence="2 3" key="1">
    <citation type="submission" date="2023-01" db="EMBL/GenBank/DDBJ databases">
        <title>Genomes from the Australian National Cyanobacteria Reference Collection.</title>
        <authorList>
            <person name="Willis A."/>
            <person name="Lee E.M.F."/>
        </authorList>
    </citation>
    <scope>NUCLEOTIDE SEQUENCE [LARGE SCALE GENOMIC DNA]</scope>
    <source>
        <strain evidence="2 3">CS-1033</strain>
    </source>
</reference>
<keyword evidence="3" id="KW-1185">Reference proteome</keyword>
<comment type="caution">
    <text evidence="2">The sequence shown here is derived from an EMBL/GenBank/DDBJ whole genome shotgun (WGS) entry which is preliminary data.</text>
</comment>
<proteinExistence type="predicted"/>
<dbReference type="SUPFAM" id="SSF53187">
    <property type="entry name" value="Zn-dependent exopeptidases"/>
    <property type="match status" value="1"/>
</dbReference>
<dbReference type="Proteomes" id="UP001212499">
    <property type="component" value="Unassembled WGS sequence"/>
</dbReference>
<accession>A0ABT5AVC5</accession>
<dbReference type="SUPFAM" id="SSF47090">
    <property type="entry name" value="PGBD-like"/>
    <property type="match status" value="2"/>
</dbReference>
<dbReference type="CDD" id="cd02696">
    <property type="entry name" value="MurNAc-LAA"/>
    <property type="match status" value="1"/>
</dbReference>
<dbReference type="RefSeq" id="WP_271734572.1">
    <property type="nucleotide sequence ID" value="NZ_JANQDP010000193.1"/>
</dbReference>
<dbReference type="InterPro" id="IPR036366">
    <property type="entry name" value="PGBDSf"/>
</dbReference>
<dbReference type="InterPro" id="IPR002477">
    <property type="entry name" value="Peptidoglycan-bd-like"/>
</dbReference>
<organism evidence="2 3">
    <name type="scientific">Anabaenopsis arnoldii</name>
    <dbReference type="NCBI Taxonomy" id="2152938"/>
    <lineage>
        <taxon>Bacteria</taxon>
        <taxon>Bacillati</taxon>
        <taxon>Cyanobacteriota</taxon>
        <taxon>Cyanophyceae</taxon>
        <taxon>Nostocales</taxon>
        <taxon>Nodulariaceae</taxon>
        <taxon>Anabaenopsis</taxon>
    </lineage>
</organism>
<evidence type="ECO:0000259" key="1">
    <source>
        <dbReference type="SMART" id="SM00646"/>
    </source>
</evidence>
<gene>
    <name evidence="2" type="ORF">PN457_16340</name>
</gene>
<dbReference type="PANTHER" id="PTHR30032">
    <property type="entry name" value="N-ACETYLMURAMOYL-L-ALANINE AMIDASE-RELATED"/>
    <property type="match status" value="1"/>
</dbReference>
<dbReference type="EMBL" id="JAQMUH010000185">
    <property type="protein sequence ID" value="MDB9541210.1"/>
    <property type="molecule type" value="Genomic_DNA"/>
</dbReference>
<dbReference type="PANTHER" id="PTHR30032:SF1">
    <property type="entry name" value="N-ACETYLMURAMOYL-L-ALANINE AMIDASE LYTC"/>
    <property type="match status" value="1"/>
</dbReference>
<dbReference type="InterPro" id="IPR002508">
    <property type="entry name" value="MurNAc-LAA_cat"/>
</dbReference>
<dbReference type="InterPro" id="IPR036365">
    <property type="entry name" value="PGBD-like_sf"/>
</dbReference>
<name>A0ABT5AVC5_9CYAN</name>
<dbReference type="Gene3D" id="3.40.630.40">
    <property type="entry name" value="Zn-dependent exopeptidases"/>
    <property type="match status" value="1"/>
</dbReference>